<organism evidence="1 2">
    <name type="scientific">Ceratopteris richardii</name>
    <name type="common">Triangle waterfern</name>
    <dbReference type="NCBI Taxonomy" id="49495"/>
    <lineage>
        <taxon>Eukaryota</taxon>
        <taxon>Viridiplantae</taxon>
        <taxon>Streptophyta</taxon>
        <taxon>Embryophyta</taxon>
        <taxon>Tracheophyta</taxon>
        <taxon>Polypodiopsida</taxon>
        <taxon>Polypodiidae</taxon>
        <taxon>Polypodiales</taxon>
        <taxon>Pteridineae</taxon>
        <taxon>Pteridaceae</taxon>
        <taxon>Parkerioideae</taxon>
        <taxon>Ceratopteris</taxon>
    </lineage>
</organism>
<dbReference type="AlphaFoldDB" id="A0A8T2RVT9"/>
<name>A0A8T2RVT9_CERRI</name>
<keyword evidence="2" id="KW-1185">Reference proteome</keyword>
<protein>
    <submittedName>
        <fullName evidence="1">Uncharacterized protein</fullName>
    </submittedName>
</protein>
<gene>
    <name evidence="1" type="ORF">KP509_24G070100</name>
</gene>
<accession>A0A8T2RVT9</accession>
<dbReference type="Proteomes" id="UP000825935">
    <property type="component" value="Chromosome 24"/>
</dbReference>
<evidence type="ECO:0000313" key="1">
    <source>
        <dbReference type="EMBL" id="KAH7300586.1"/>
    </source>
</evidence>
<dbReference type="EMBL" id="CM035429">
    <property type="protein sequence ID" value="KAH7300586.1"/>
    <property type="molecule type" value="Genomic_DNA"/>
</dbReference>
<proteinExistence type="predicted"/>
<sequence>MVWGPLLIYFNLGQLSGTIEMLPFPVYFLFKWHHRDATISIVFPLQERMIYWYFKVTGDSLVSYKSVRYCVFRITKHFYSE</sequence>
<reference evidence="1" key="1">
    <citation type="submission" date="2021-08" db="EMBL/GenBank/DDBJ databases">
        <title>WGS assembly of Ceratopteris richardii.</title>
        <authorList>
            <person name="Marchant D.B."/>
            <person name="Chen G."/>
            <person name="Jenkins J."/>
            <person name="Shu S."/>
            <person name="Leebens-Mack J."/>
            <person name="Grimwood J."/>
            <person name="Schmutz J."/>
            <person name="Soltis P."/>
            <person name="Soltis D."/>
            <person name="Chen Z.-H."/>
        </authorList>
    </citation>
    <scope>NUCLEOTIDE SEQUENCE</scope>
    <source>
        <strain evidence="1">Whitten #5841</strain>
        <tissue evidence="1">Leaf</tissue>
    </source>
</reference>
<comment type="caution">
    <text evidence="1">The sequence shown here is derived from an EMBL/GenBank/DDBJ whole genome shotgun (WGS) entry which is preliminary data.</text>
</comment>
<evidence type="ECO:0000313" key="2">
    <source>
        <dbReference type="Proteomes" id="UP000825935"/>
    </source>
</evidence>